<dbReference type="EMBL" id="CAUYUJ010019836">
    <property type="protein sequence ID" value="CAK0893975.1"/>
    <property type="molecule type" value="Genomic_DNA"/>
</dbReference>
<evidence type="ECO:0000313" key="1">
    <source>
        <dbReference type="EMBL" id="CAK0893975.1"/>
    </source>
</evidence>
<evidence type="ECO:0000313" key="2">
    <source>
        <dbReference type="Proteomes" id="UP001189429"/>
    </source>
</evidence>
<protein>
    <submittedName>
        <fullName evidence="1">Uncharacterized protein</fullName>
    </submittedName>
</protein>
<organism evidence="1 2">
    <name type="scientific">Prorocentrum cordatum</name>
    <dbReference type="NCBI Taxonomy" id="2364126"/>
    <lineage>
        <taxon>Eukaryota</taxon>
        <taxon>Sar</taxon>
        <taxon>Alveolata</taxon>
        <taxon>Dinophyceae</taxon>
        <taxon>Prorocentrales</taxon>
        <taxon>Prorocentraceae</taxon>
        <taxon>Prorocentrum</taxon>
    </lineage>
</organism>
<comment type="caution">
    <text evidence="1">The sequence shown here is derived from an EMBL/GenBank/DDBJ whole genome shotgun (WGS) entry which is preliminary data.</text>
</comment>
<keyword evidence="2" id="KW-1185">Reference proteome</keyword>
<reference evidence="1" key="1">
    <citation type="submission" date="2023-10" db="EMBL/GenBank/DDBJ databases">
        <authorList>
            <person name="Chen Y."/>
            <person name="Shah S."/>
            <person name="Dougan E. K."/>
            <person name="Thang M."/>
            <person name="Chan C."/>
        </authorList>
    </citation>
    <scope>NUCLEOTIDE SEQUENCE [LARGE SCALE GENOMIC DNA]</scope>
</reference>
<sequence>MVGIAGSHGALFEIGCHPRHVVKSTSFSPTFKEAFEAGQGDPRIEPVKSDKIPRNYPEAEVDRKAEELLGLKGPSDRPEKMWIGVCSNGKIGMQNRWAKKYSKEKYGSMEKMAQVYMPAARDFDGRQKMEKHLIEHFREKFGDDIVGNEKDETPLPKPFVVYTVWHDSDLDNSQPETNFTTRSKEKGDILDRMVSFEEAVGLKNLDHWVSNSWLRNNHEPIRADFNRDKSSVDDVAHEIRRAISDTDKFWVGITSGGEDGMRKRWNGKYKREIKPVLNRMQWVYEPETIQQMFDMEGSLIKRFQGDAEFANQRNEELPDPQVVYIAWKDRKASAMGRLSGLLAAGAPPPLGAISCRVPSPTRRSLAAVHRRSAASWSLFL</sequence>
<gene>
    <name evidence="1" type="ORF">PCOR1329_LOCUS73158</name>
</gene>
<dbReference type="Proteomes" id="UP001189429">
    <property type="component" value="Unassembled WGS sequence"/>
</dbReference>
<name>A0ABN9X3Q9_9DINO</name>
<proteinExistence type="predicted"/>
<accession>A0ABN9X3Q9</accession>